<evidence type="ECO:0000313" key="2">
    <source>
        <dbReference type="EMBL" id="GBG96434.1"/>
    </source>
</evidence>
<name>A0A2R5HEB9_9LACT</name>
<accession>A0A2R5HEB9</accession>
<evidence type="ECO:0000256" key="1">
    <source>
        <dbReference type="SAM" id="Phobius"/>
    </source>
</evidence>
<feature type="transmembrane region" description="Helical" evidence="1">
    <location>
        <begin position="107"/>
        <end position="125"/>
    </location>
</feature>
<keyword evidence="1" id="KW-0812">Transmembrane</keyword>
<feature type="transmembrane region" description="Helical" evidence="1">
    <location>
        <begin position="46"/>
        <end position="69"/>
    </location>
</feature>
<dbReference type="InterPro" id="IPR010699">
    <property type="entry name" value="DUF1275"/>
</dbReference>
<feature type="transmembrane region" description="Helical" evidence="1">
    <location>
        <begin position="164"/>
        <end position="185"/>
    </location>
</feature>
<dbReference type="PANTHER" id="PTHR37314">
    <property type="entry name" value="SLR0142 PROTEIN"/>
    <property type="match status" value="1"/>
</dbReference>
<dbReference type="AlphaFoldDB" id="A0A2R5HEB9"/>
<keyword evidence="1" id="KW-0472">Membrane</keyword>
<feature type="transmembrane region" description="Helical" evidence="1">
    <location>
        <begin position="191"/>
        <end position="209"/>
    </location>
</feature>
<protein>
    <submittedName>
        <fullName evidence="2">Membrane protein</fullName>
    </submittedName>
</protein>
<evidence type="ECO:0000313" key="3">
    <source>
        <dbReference type="Proteomes" id="UP000245021"/>
    </source>
</evidence>
<dbReference type="Pfam" id="PF06912">
    <property type="entry name" value="DUF1275"/>
    <property type="match status" value="1"/>
</dbReference>
<proteinExistence type="predicted"/>
<dbReference type="PANTHER" id="PTHR37314:SF4">
    <property type="entry name" value="UPF0700 TRANSMEMBRANE PROTEIN YOAK"/>
    <property type="match status" value="1"/>
</dbReference>
<gene>
    <name evidence="2" type="ORF">NtB2_00546</name>
</gene>
<keyword evidence="1" id="KW-1133">Transmembrane helix</keyword>
<reference evidence="2 3" key="1">
    <citation type="journal article" date="2018" name="Genome Announc.">
        <title>Draft Genome Sequence of Lactococcus sp. Strain NtB2 (JCM 32569), Isolated from the Gut of the Higher Termite Nasutitermes takasagoensis.</title>
        <authorList>
            <person name="Noda S."/>
            <person name="Aihara C."/>
            <person name="Yuki M."/>
            <person name="Ohkuma M."/>
        </authorList>
    </citation>
    <scope>NUCLEOTIDE SEQUENCE [LARGE SCALE GENOMIC DNA]</scope>
    <source>
        <strain evidence="2 3">NtB2</strain>
    </source>
</reference>
<organism evidence="2 3">
    <name type="scientific">Lactococcus termiticola</name>
    <dbReference type="NCBI Taxonomy" id="2169526"/>
    <lineage>
        <taxon>Bacteria</taxon>
        <taxon>Bacillati</taxon>
        <taxon>Bacillota</taxon>
        <taxon>Bacilli</taxon>
        <taxon>Lactobacillales</taxon>
        <taxon>Streptococcaceae</taxon>
        <taxon>Lactococcus</taxon>
    </lineage>
</organism>
<dbReference type="EMBL" id="BFFO01000003">
    <property type="protein sequence ID" value="GBG96434.1"/>
    <property type="molecule type" value="Genomic_DNA"/>
</dbReference>
<keyword evidence="3" id="KW-1185">Reference proteome</keyword>
<sequence length="212" mass="23845">MRIAIILALNAGFMDGFSFFHFENRFIGAQSGNLIQAALELAKGNIALFLNFIIPIFFFIAGVVTRGLYSHYLADHHRFDALYLLVLQWLGVTITALSYALGLRLPVSLYVGIFSFFMAIQYDTFTKTHGRAYASIFMTGNLRSMSVNIAQYFLTKNKENLHAVWTYLSLATSFFVGAFVSVFALKAFDNWTMLGSSLLLGIVVLIARFERN</sequence>
<dbReference type="Proteomes" id="UP000245021">
    <property type="component" value="Unassembled WGS sequence"/>
</dbReference>
<feature type="transmembrane region" description="Helical" evidence="1">
    <location>
        <begin position="81"/>
        <end position="101"/>
    </location>
</feature>
<comment type="caution">
    <text evidence="2">The sequence shown here is derived from an EMBL/GenBank/DDBJ whole genome shotgun (WGS) entry which is preliminary data.</text>
</comment>